<gene>
    <name evidence="1" type="ORF">O6H91_01G106400</name>
</gene>
<evidence type="ECO:0000313" key="1">
    <source>
        <dbReference type="EMBL" id="KAJ7570085.1"/>
    </source>
</evidence>
<dbReference type="EMBL" id="CM055092">
    <property type="protein sequence ID" value="KAJ7570085.1"/>
    <property type="molecule type" value="Genomic_DNA"/>
</dbReference>
<reference evidence="2" key="1">
    <citation type="journal article" date="2024" name="Proc. Natl. Acad. Sci. U.S.A.">
        <title>Extraordinary preservation of gene collinearity over three hundred million years revealed in homosporous lycophytes.</title>
        <authorList>
            <person name="Li C."/>
            <person name="Wickell D."/>
            <person name="Kuo L.Y."/>
            <person name="Chen X."/>
            <person name="Nie B."/>
            <person name="Liao X."/>
            <person name="Peng D."/>
            <person name="Ji J."/>
            <person name="Jenkins J."/>
            <person name="Williams M."/>
            <person name="Shu S."/>
            <person name="Plott C."/>
            <person name="Barry K."/>
            <person name="Rajasekar S."/>
            <person name="Grimwood J."/>
            <person name="Han X."/>
            <person name="Sun S."/>
            <person name="Hou Z."/>
            <person name="He W."/>
            <person name="Dai G."/>
            <person name="Sun C."/>
            <person name="Schmutz J."/>
            <person name="Leebens-Mack J.H."/>
            <person name="Li F.W."/>
            <person name="Wang L."/>
        </authorList>
    </citation>
    <scope>NUCLEOTIDE SEQUENCE [LARGE SCALE GENOMIC DNA]</scope>
    <source>
        <strain evidence="2">cv. PW_Plant_1</strain>
    </source>
</reference>
<evidence type="ECO:0000313" key="2">
    <source>
        <dbReference type="Proteomes" id="UP001162992"/>
    </source>
</evidence>
<accession>A0ACC2EUM5</accession>
<proteinExistence type="predicted"/>
<dbReference type="Proteomes" id="UP001162992">
    <property type="component" value="Chromosome 1"/>
</dbReference>
<name>A0ACC2EUM5_DIPCM</name>
<protein>
    <submittedName>
        <fullName evidence="1">Uncharacterized protein</fullName>
    </submittedName>
</protein>
<sequence length="1074" mass="121838">MEVDKQGKRDGCGISSEDRVGVGIEHRSSFVQPQENQAPVTIQFISIKGFKSFSQKARIGPLTGFSCIIGPNGSGKSVIGEALAFAFGASPRTMRAKNVIALLNESTKQQSSTECAKVSVVLKLQNEEVKLSRILSGTKSQYYWRFQGNKRELSRAAFKEELAAIGIQTDAIDRHAAAEKKIAELENQQKKEASEHKKKQKLLKKRSETLSKEIDQLELKKASLIKEKDSLDVEKMVFLSKCSAFEGQGNSPGILASTQEELTSIDVKLVCLKEELRATEQHNALCATREAEIILQISTLEKDMHDILALEKEQNMEVQSVQEKLSIVMNKLEDIKQNKVPFLRGDLSAVKIQIEGLQSKLNKDWSTRTLKEDEAAAFLKEQYKGRVHGRLADLGSITNDIAKPVNAILCHMTNMATTFVTEDREAANEVIYHFQRNRIGIVTCVILSEANKTSRHPCIFQHSVLAKPVLSYVSCSEKYLPVFARYLQNWVVVSDRNAATQFFQHRKNQPGNLNVVTMAGDLFKEDGEIIRVHMKKSGHCLLRSNSEYAAEDRKACSGGITETQRILENLLQEKEQLEAGITSEERNLEILQVEERSLQKHLHNLIIRVTGSANSKGSLQNQLTNKKVELERIRLFDFAKDMKIKEAIQHLTDRREIIYTKLEDERAQSGLHGLFEIERKTVTCGEEIQSTDFQIRQTRTVVNELHKQVSEEFESDKCPICHKKRETAVLKEELRRMEEQLQHEETERRGRVSELNQMRDQLALLEADMEKCRKDEKITRKQEILLSKRVDNLLALETKAKNQLSKVMQALPDPVVQPPKRPCLKERSLVSMEEMALNVQDEEGLKLAEEEMSLNEAHRTINGDALDEDLRCRKRLLTLTEKLNHLTERISEEKKQKDELEITRYITFERAMKKVNMALSKVYGKLTKHGDAYLTYTEEKSLLFLDGVHLHVRPDRHKWRSFSSLSGGQQALVALALSFSLQSAFPSPFYFFDEVDASLDTKNAHVVADYIKNKRSAQYIVVSHRPQVYELASTLVGVYHLFGGSASVSVSFDTSSHPVSKETNVGTYQKNAEL</sequence>
<organism evidence="1 2">
    <name type="scientific">Diphasiastrum complanatum</name>
    <name type="common">Issler's clubmoss</name>
    <name type="synonym">Lycopodium complanatum</name>
    <dbReference type="NCBI Taxonomy" id="34168"/>
    <lineage>
        <taxon>Eukaryota</taxon>
        <taxon>Viridiplantae</taxon>
        <taxon>Streptophyta</taxon>
        <taxon>Embryophyta</taxon>
        <taxon>Tracheophyta</taxon>
        <taxon>Lycopodiopsida</taxon>
        <taxon>Lycopodiales</taxon>
        <taxon>Lycopodiaceae</taxon>
        <taxon>Lycopodioideae</taxon>
        <taxon>Diphasiastrum</taxon>
    </lineage>
</organism>
<keyword evidence="2" id="KW-1185">Reference proteome</keyword>
<comment type="caution">
    <text evidence="1">The sequence shown here is derived from an EMBL/GenBank/DDBJ whole genome shotgun (WGS) entry which is preliminary data.</text>
</comment>